<feature type="domain" description="Luciferase-like" evidence="2">
    <location>
        <begin position="43"/>
        <end position="302"/>
    </location>
</feature>
<evidence type="ECO:0000313" key="4">
    <source>
        <dbReference type="Proteomes" id="UP000799777"/>
    </source>
</evidence>
<evidence type="ECO:0000256" key="1">
    <source>
        <dbReference type="ARBA" id="ARBA00033748"/>
    </source>
</evidence>
<dbReference type="NCBIfam" id="TIGR03860">
    <property type="entry name" value="FMN_nitrolo"/>
    <property type="match status" value="1"/>
</dbReference>
<dbReference type="PANTHER" id="PTHR30011">
    <property type="entry name" value="ALKANESULFONATE MONOOXYGENASE-RELATED"/>
    <property type="match status" value="1"/>
</dbReference>
<dbReference type="AlphaFoldDB" id="A0A9P4HNH8"/>
<dbReference type="PIRSF" id="PIRSF000337">
    <property type="entry name" value="NTA_MOA"/>
    <property type="match status" value="1"/>
</dbReference>
<evidence type="ECO:0000313" key="3">
    <source>
        <dbReference type="EMBL" id="KAF2036201.1"/>
    </source>
</evidence>
<name>A0A9P4HNH8_9PLEO</name>
<proteinExistence type="inferred from homology"/>
<sequence length="492" mass="54772">MATHVQQGKGTSIPRKKLLLNAFDMFTPSHLAFGQWANPRDRSKDKRRDLSYWTDLAKILEKGSFVGYFLADTFGPYDVLQGSVEPAFRTGAQWPMADPIIPISAMASVTKHLNFAVTTSTSYEQPYMVAKRFATLEHLTGGRFGWNIVTSWKQAASKAVGLPYVEHDKRYENADEYLRILYNLWEGSWSDDALKEDAQRRVYTDSSKIRTIKHDGKWSMEAPFIVDPSPQRTPVLFQAGTSAAAILVAGLSPHVVAPRVKAIREGAAAAGRDPQSVKIFAMITPIIGKDAEDAERKHQEALNYASEEWGLAQWCAATGVDVSEFDPDHLLTEDDLPKGQWQKLQQSSTYNLQYSGDDVPPLTVRNLGKLVAIGGTGAMPKGSPSQVADIFEQWIDIADVDGFNIAYVVSPGSFEDVSELLAPELRRRGLLDEPVREGAPVLTHRERIYGKGQRRLRSDHPGSQYRYDTYEQTVRSMFLTLKPGNMTAASTL</sequence>
<dbReference type="GO" id="GO:0016705">
    <property type="term" value="F:oxidoreductase activity, acting on paired donors, with incorporation or reduction of molecular oxygen"/>
    <property type="evidence" value="ECO:0007669"/>
    <property type="project" value="InterPro"/>
</dbReference>
<keyword evidence="4" id="KW-1185">Reference proteome</keyword>
<dbReference type="InterPro" id="IPR036661">
    <property type="entry name" value="Luciferase-like_sf"/>
</dbReference>
<dbReference type="InterPro" id="IPR011251">
    <property type="entry name" value="Luciferase-like_dom"/>
</dbReference>
<dbReference type="InterPro" id="IPR016215">
    <property type="entry name" value="NTA_MOA"/>
</dbReference>
<keyword evidence="3" id="KW-0560">Oxidoreductase</keyword>
<gene>
    <name evidence="3" type="ORF">EK21DRAFT_96166</name>
</gene>
<dbReference type="OrthoDB" id="5561043at2759"/>
<comment type="similarity">
    <text evidence="1">Belongs to the NtaA/SnaA/DszA monooxygenase family.</text>
</comment>
<protein>
    <submittedName>
        <fullName evidence="3">DszA family xenobiotic compound monooxygenase</fullName>
    </submittedName>
</protein>
<dbReference type="EMBL" id="ML978155">
    <property type="protein sequence ID" value="KAF2036201.1"/>
    <property type="molecule type" value="Genomic_DNA"/>
</dbReference>
<dbReference type="GO" id="GO:0004497">
    <property type="term" value="F:monooxygenase activity"/>
    <property type="evidence" value="ECO:0007669"/>
    <property type="project" value="UniProtKB-KW"/>
</dbReference>
<dbReference type="SUPFAM" id="SSF51679">
    <property type="entry name" value="Bacterial luciferase-like"/>
    <property type="match status" value="1"/>
</dbReference>
<dbReference type="Pfam" id="PF00296">
    <property type="entry name" value="Bac_luciferase"/>
    <property type="match status" value="1"/>
</dbReference>
<reference evidence="3" key="1">
    <citation type="journal article" date="2020" name="Stud. Mycol.">
        <title>101 Dothideomycetes genomes: a test case for predicting lifestyles and emergence of pathogens.</title>
        <authorList>
            <person name="Haridas S."/>
            <person name="Albert R."/>
            <person name="Binder M."/>
            <person name="Bloem J."/>
            <person name="Labutti K."/>
            <person name="Salamov A."/>
            <person name="Andreopoulos B."/>
            <person name="Baker S."/>
            <person name="Barry K."/>
            <person name="Bills G."/>
            <person name="Bluhm B."/>
            <person name="Cannon C."/>
            <person name="Castanera R."/>
            <person name="Culley D."/>
            <person name="Daum C."/>
            <person name="Ezra D."/>
            <person name="Gonzalez J."/>
            <person name="Henrissat B."/>
            <person name="Kuo A."/>
            <person name="Liang C."/>
            <person name="Lipzen A."/>
            <person name="Lutzoni F."/>
            <person name="Magnuson J."/>
            <person name="Mondo S."/>
            <person name="Nolan M."/>
            <person name="Ohm R."/>
            <person name="Pangilinan J."/>
            <person name="Park H.-J."/>
            <person name="Ramirez L."/>
            <person name="Alfaro M."/>
            <person name="Sun H."/>
            <person name="Tritt A."/>
            <person name="Yoshinaga Y."/>
            <person name="Zwiers L.-H."/>
            <person name="Turgeon B."/>
            <person name="Goodwin S."/>
            <person name="Spatafora J."/>
            <person name="Crous P."/>
            <person name="Grigoriev I."/>
        </authorList>
    </citation>
    <scope>NUCLEOTIDE SEQUENCE</scope>
    <source>
        <strain evidence="3">CBS 110217</strain>
    </source>
</reference>
<comment type="caution">
    <text evidence="3">The sequence shown here is derived from an EMBL/GenBank/DDBJ whole genome shotgun (WGS) entry which is preliminary data.</text>
</comment>
<organism evidence="3 4">
    <name type="scientific">Setomelanomma holmii</name>
    <dbReference type="NCBI Taxonomy" id="210430"/>
    <lineage>
        <taxon>Eukaryota</taxon>
        <taxon>Fungi</taxon>
        <taxon>Dikarya</taxon>
        <taxon>Ascomycota</taxon>
        <taxon>Pezizomycotina</taxon>
        <taxon>Dothideomycetes</taxon>
        <taxon>Pleosporomycetidae</taxon>
        <taxon>Pleosporales</taxon>
        <taxon>Pleosporineae</taxon>
        <taxon>Phaeosphaeriaceae</taxon>
        <taxon>Setomelanomma</taxon>
    </lineage>
</organism>
<keyword evidence="3" id="KW-0503">Monooxygenase</keyword>
<accession>A0A9P4HNH8</accession>
<dbReference type="Gene3D" id="3.20.20.30">
    <property type="entry name" value="Luciferase-like domain"/>
    <property type="match status" value="1"/>
</dbReference>
<evidence type="ECO:0000259" key="2">
    <source>
        <dbReference type="Pfam" id="PF00296"/>
    </source>
</evidence>
<dbReference type="Proteomes" id="UP000799777">
    <property type="component" value="Unassembled WGS sequence"/>
</dbReference>
<dbReference type="PANTHER" id="PTHR30011:SF30">
    <property type="entry name" value="XENOBIOTIC COMPOUND MONOOXYGENASE, DSZA FAMILY (AFU_ORTHOLOGUE AFUA_6G01920)"/>
    <property type="match status" value="1"/>
</dbReference>
<dbReference type="InterPro" id="IPR051260">
    <property type="entry name" value="Diverse_substr_monoxygenases"/>
</dbReference>